<sequence>MVMDPPDNSLRRYKATISDDLPAPVLPQIPIFSDSLILMERLFKTKGKFSLYLRETLSNSMAPDSGQEDCSD</sequence>
<comment type="caution">
    <text evidence="1">The sequence shown here is derived from an EMBL/GenBank/DDBJ whole genome shotgun (WGS) entry which is preliminary data.</text>
</comment>
<proteinExistence type="predicted"/>
<dbReference type="Proteomes" id="UP000774326">
    <property type="component" value="Unassembled WGS sequence"/>
</dbReference>
<gene>
    <name evidence="1" type="ORF">WICPIJ_009222</name>
</gene>
<dbReference type="AlphaFoldDB" id="A0A9P8TER5"/>
<dbReference type="OrthoDB" id="10596348at2759"/>
<protein>
    <submittedName>
        <fullName evidence="1">Uncharacterized protein</fullName>
    </submittedName>
</protein>
<name>A0A9P8TER5_WICPI</name>
<evidence type="ECO:0000313" key="2">
    <source>
        <dbReference type="Proteomes" id="UP000774326"/>
    </source>
</evidence>
<accession>A0A9P8TER5</accession>
<keyword evidence="2" id="KW-1185">Reference proteome</keyword>
<reference evidence="1" key="1">
    <citation type="journal article" date="2021" name="Open Biol.">
        <title>Shared evolutionary footprints suggest mitochondrial oxidative damage underlies multiple complex I losses in fungi.</title>
        <authorList>
            <person name="Schikora-Tamarit M.A."/>
            <person name="Marcet-Houben M."/>
            <person name="Nosek J."/>
            <person name="Gabaldon T."/>
        </authorList>
    </citation>
    <scope>NUCLEOTIDE SEQUENCE</scope>
    <source>
        <strain evidence="1">CBS2887</strain>
    </source>
</reference>
<reference evidence="1" key="2">
    <citation type="submission" date="2021-01" db="EMBL/GenBank/DDBJ databases">
        <authorList>
            <person name="Schikora-Tamarit M.A."/>
        </authorList>
    </citation>
    <scope>NUCLEOTIDE SEQUENCE</scope>
    <source>
        <strain evidence="1">CBS2887</strain>
    </source>
</reference>
<evidence type="ECO:0000313" key="1">
    <source>
        <dbReference type="EMBL" id="KAH3675905.1"/>
    </source>
</evidence>
<organism evidence="1 2">
    <name type="scientific">Wickerhamomyces pijperi</name>
    <name type="common">Yeast</name>
    <name type="synonym">Pichia pijperi</name>
    <dbReference type="NCBI Taxonomy" id="599730"/>
    <lineage>
        <taxon>Eukaryota</taxon>
        <taxon>Fungi</taxon>
        <taxon>Dikarya</taxon>
        <taxon>Ascomycota</taxon>
        <taxon>Saccharomycotina</taxon>
        <taxon>Saccharomycetes</taxon>
        <taxon>Phaffomycetales</taxon>
        <taxon>Wickerhamomycetaceae</taxon>
        <taxon>Wickerhamomyces</taxon>
    </lineage>
</organism>
<dbReference type="EMBL" id="JAEUBG010005334">
    <property type="protein sequence ID" value="KAH3675905.1"/>
    <property type="molecule type" value="Genomic_DNA"/>
</dbReference>